<dbReference type="EMBL" id="GBXM01055192">
    <property type="protein sequence ID" value="JAH53385.1"/>
    <property type="molecule type" value="Transcribed_RNA"/>
</dbReference>
<organism evidence="1">
    <name type="scientific">Anguilla anguilla</name>
    <name type="common">European freshwater eel</name>
    <name type="synonym">Muraena anguilla</name>
    <dbReference type="NCBI Taxonomy" id="7936"/>
    <lineage>
        <taxon>Eukaryota</taxon>
        <taxon>Metazoa</taxon>
        <taxon>Chordata</taxon>
        <taxon>Craniata</taxon>
        <taxon>Vertebrata</taxon>
        <taxon>Euteleostomi</taxon>
        <taxon>Actinopterygii</taxon>
        <taxon>Neopterygii</taxon>
        <taxon>Teleostei</taxon>
        <taxon>Anguilliformes</taxon>
        <taxon>Anguillidae</taxon>
        <taxon>Anguilla</taxon>
    </lineage>
</organism>
<sequence length="33" mass="3792">MSQRQKTTRESSSRGPTELFILCVSLLISVTHW</sequence>
<reference evidence="1" key="1">
    <citation type="submission" date="2014-11" db="EMBL/GenBank/DDBJ databases">
        <authorList>
            <person name="Amaro Gonzalez C."/>
        </authorList>
    </citation>
    <scope>NUCLEOTIDE SEQUENCE</scope>
</reference>
<proteinExistence type="predicted"/>
<reference evidence="1" key="2">
    <citation type="journal article" date="2015" name="Fish Shellfish Immunol.">
        <title>Early steps in the European eel (Anguilla anguilla)-Vibrio vulnificus interaction in the gills: Role of the RtxA13 toxin.</title>
        <authorList>
            <person name="Callol A."/>
            <person name="Pajuelo D."/>
            <person name="Ebbesson L."/>
            <person name="Teles M."/>
            <person name="MacKenzie S."/>
            <person name="Amaro C."/>
        </authorList>
    </citation>
    <scope>NUCLEOTIDE SEQUENCE</scope>
</reference>
<dbReference type="AlphaFoldDB" id="A0A0E9TKJ6"/>
<accession>A0A0E9TKJ6</accession>
<evidence type="ECO:0000313" key="1">
    <source>
        <dbReference type="EMBL" id="JAH53385.1"/>
    </source>
</evidence>
<name>A0A0E9TKJ6_ANGAN</name>
<protein>
    <submittedName>
        <fullName evidence="1">Uncharacterized protein</fullName>
    </submittedName>
</protein>